<dbReference type="RefSeq" id="WP_015797550.1">
    <property type="nucleotide sequence ID" value="NC_013131.1"/>
</dbReference>
<dbReference type="InParanoid" id="C7Q5L5"/>
<accession>C7Q5L5</accession>
<dbReference type="Proteomes" id="UP000000851">
    <property type="component" value="Chromosome"/>
</dbReference>
<evidence type="ECO:0000313" key="2">
    <source>
        <dbReference type="Proteomes" id="UP000000851"/>
    </source>
</evidence>
<gene>
    <name evidence="1" type="ordered locus">Caci_9013</name>
</gene>
<proteinExistence type="predicted"/>
<dbReference type="HOGENOM" id="CLU_1329952_0_0_11"/>
<name>C7Q5L5_CATAD</name>
<dbReference type="OrthoDB" id="4315712at2"/>
<reference evidence="1 2" key="1">
    <citation type="journal article" date="2009" name="Stand. Genomic Sci.">
        <title>Complete genome sequence of Catenulispora acidiphila type strain (ID 139908).</title>
        <authorList>
            <person name="Copeland A."/>
            <person name="Lapidus A."/>
            <person name="Glavina Del Rio T."/>
            <person name="Nolan M."/>
            <person name="Lucas S."/>
            <person name="Chen F."/>
            <person name="Tice H."/>
            <person name="Cheng J.F."/>
            <person name="Bruce D."/>
            <person name="Goodwin L."/>
            <person name="Pitluck S."/>
            <person name="Mikhailova N."/>
            <person name="Pati A."/>
            <person name="Ivanova N."/>
            <person name="Mavromatis K."/>
            <person name="Chen A."/>
            <person name="Palaniappan K."/>
            <person name="Chain P."/>
            <person name="Land M."/>
            <person name="Hauser L."/>
            <person name="Chang Y.J."/>
            <person name="Jeffries C.D."/>
            <person name="Chertkov O."/>
            <person name="Brettin T."/>
            <person name="Detter J.C."/>
            <person name="Han C."/>
            <person name="Ali Z."/>
            <person name="Tindall B.J."/>
            <person name="Goker M."/>
            <person name="Bristow J."/>
            <person name="Eisen J.A."/>
            <person name="Markowitz V."/>
            <person name="Hugenholtz P."/>
            <person name="Kyrpides N.C."/>
            <person name="Klenk H.P."/>
        </authorList>
    </citation>
    <scope>NUCLEOTIDE SEQUENCE [LARGE SCALE GENOMIC DNA]</scope>
    <source>
        <strain evidence="2">DSM 44928 / JCM 14897 / NBRC 102108 / NRRL B-24433 / ID139908</strain>
    </source>
</reference>
<sequence>MKAVDLYAIRLDIGSMLHLGMCDGERTDEAPRWFVQIMLEDGDEPDAEPIQIGHMQFLMVDEAMVGRVFDSLDALDGHASRHAEVILALADDAEAPVEMPFGPYLIVESVQLDEPYRGRGLGTYLTGMAIKMIGPGCDIVTVYPFPLDTQRDEDGVAVEPATSEAMAAIGRSWERLGFRPYRLGVYVLDRRYATFEKSLSELPKRL</sequence>
<evidence type="ECO:0008006" key="3">
    <source>
        <dbReference type="Google" id="ProtNLM"/>
    </source>
</evidence>
<protein>
    <recommendedName>
        <fullName evidence="3">N-acetyltransferase domain-containing protein</fullName>
    </recommendedName>
</protein>
<dbReference type="KEGG" id="cai:Caci_9013"/>
<organism evidence="1 2">
    <name type="scientific">Catenulispora acidiphila (strain DSM 44928 / JCM 14897 / NBRC 102108 / NRRL B-24433 / ID139908)</name>
    <dbReference type="NCBI Taxonomy" id="479433"/>
    <lineage>
        <taxon>Bacteria</taxon>
        <taxon>Bacillati</taxon>
        <taxon>Actinomycetota</taxon>
        <taxon>Actinomycetes</taxon>
        <taxon>Catenulisporales</taxon>
        <taxon>Catenulisporaceae</taxon>
        <taxon>Catenulispora</taxon>
    </lineage>
</organism>
<dbReference type="EMBL" id="CP001700">
    <property type="protein sequence ID" value="ACU77826.1"/>
    <property type="molecule type" value="Genomic_DNA"/>
</dbReference>
<dbReference type="AlphaFoldDB" id="C7Q5L5"/>
<keyword evidence="2" id="KW-1185">Reference proteome</keyword>
<evidence type="ECO:0000313" key="1">
    <source>
        <dbReference type="EMBL" id="ACU77826.1"/>
    </source>
</evidence>